<evidence type="ECO:0000256" key="12">
    <source>
        <dbReference type="SAM" id="MobiDB-lite"/>
    </source>
</evidence>
<dbReference type="PANTHER" id="PTHR22624:SF49">
    <property type="entry name" value="CYSTEINE PROTEASE"/>
    <property type="match status" value="1"/>
</dbReference>
<comment type="function">
    <text evidence="11">Cysteine protease that plays a key role in autophagy by mediating both proteolytic activation and delipidation of ATG8 family proteins.</text>
</comment>
<feature type="domain" description="Peptidase C54 catalytic" evidence="13">
    <location>
        <begin position="36"/>
        <end position="341"/>
    </location>
</feature>
<organism evidence="14 15">
    <name type="scientific">Pythium oligandrum</name>
    <name type="common">Mycoparasitic fungus</name>
    <dbReference type="NCBI Taxonomy" id="41045"/>
    <lineage>
        <taxon>Eukaryota</taxon>
        <taxon>Sar</taxon>
        <taxon>Stramenopiles</taxon>
        <taxon>Oomycota</taxon>
        <taxon>Peronosporomycetes</taxon>
        <taxon>Pythiales</taxon>
        <taxon>Pythiaceae</taxon>
        <taxon>Pythium</taxon>
    </lineage>
</organism>
<dbReference type="EC" id="3.4.22.-" evidence="11"/>
<dbReference type="InterPro" id="IPR046792">
    <property type="entry name" value="Peptidase_C54_cat"/>
</dbReference>
<evidence type="ECO:0000259" key="13">
    <source>
        <dbReference type="Pfam" id="PF03416"/>
    </source>
</evidence>
<dbReference type="SUPFAM" id="SSF54001">
    <property type="entry name" value="Cysteine proteinases"/>
    <property type="match status" value="1"/>
</dbReference>
<dbReference type="GO" id="GO:0034727">
    <property type="term" value="P:piecemeal microautophagy of the nucleus"/>
    <property type="evidence" value="ECO:0007669"/>
    <property type="project" value="TreeGrafter"/>
</dbReference>
<keyword evidence="3" id="KW-0813">Transport</keyword>
<evidence type="ECO:0000256" key="2">
    <source>
        <dbReference type="ARBA" id="ARBA00010958"/>
    </source>
</evidence>
<dbReference type="PANTHER" id="PTHR22624">
    <property type="entry name" value="CYSTEINE PROTEASE ATG4"/>
    <property type="match status" value="1"/>
</dbReference>
<evidence type="ECO:0000256" key="4">
    <source>
        <dbReference type="ARBA" id="ARBA00022490"/>
    </source>
</evidence>
<dbReference type="GO" id="GO:0015031">
    <property type="term" value="P:protein transport"/>
    <property type="evidence" value="ECO:0007669"/>
    <property type="project" value="UniProtKB-KW"/>
</dbReference>
<accession>A0A8K1FBL9</accession>
<keyword evidence="8 11" id="KW-0653">Protein transport</keyword>
<dbReference type="GO" id="GO:0000423">
    <property type="term" value="P:mitophagy"/>
    <property type="evidence" value="ECO:0007669"/>
    <property type="project" value="TreeGrafter"/>
</dbReference>
<name>A0A8K1FBL9_PYTOL</name>
<dbReference type="EMBL" id="SPLM01000151">
    <property type="protein sequence ID" value="TMW54959.1"/>
    <property type="molecule type" value="Genomic_DNA"/>
</dbReference>
<evidence type="ECO:0000313" key="14">
    <source>
        <dbReference type="EMBL" id="TMW54959.1"/>
    </source>
</evidence>
<feature type="compositionally biased region" description="Acidic residues" evidence="12">
    <location>
        <begin position="392"/>
        <end position="401"/>
    </location>
</feature>
<evidence type="ECO:0000256" key="9">
    <source>
        <dbReference type="ARBA" id="ARBA00023006"/>
    </source>
</evidence>
<comment type="caution">
    <text evidence="14">The sequence shown here is derived from an EMBL/GenBank/DDBJ whole genome shotgun (WGS) entry which is preliminary data.</text>
</comment>
<evidence type="ECO:0000256" key="10">
    <source>
        <dbReference type="ARBA" id="ARBA00029362"/>
    </source>
</evidence>
<dbReference type="OrthoDB" id="2960936at2759"/>
<comment type="catalytic activity">
    <reaction evidence="10">
        <text>[protein]-C-terminal L-amino acid-glycyl-phosphatidylethanolamide + H2O = [protein]-C-terminal L-amino acid-glycine + a 1,2-diacyl-sn-glycero-3-phosphoethanolamine</text>
        <dbReference type="Rhea" id="RHEA:67548"/>
        <dbReference type="Rhea" id="RHEA-COMP:17323"/>
        <dbReference type="Rhea" id="RHEA-COMP:17324"/>
        <dbReference type="ChEBI" id="CHEBI:15377"/>
        <dbReference type="ChEBI" id="CHEBI:64612"/>
        <dbReference type="ChEBI" id="CHEBI:172940"/>
        <dbReference type="ChEBI" id="CHEBI:172941"/>
    </reaction>
    <physiologicalReaction direction="left-to-right" evidence="10">
        <dbReference type="Rhea" id="RHEA:67549"/>
    </physiologicalReaction>
</comment>
<evidence type="ECO:0000256" key="5">
    <source>
        <dbReference type="ARBA" id="ARBA00022670"/>
    </source>
</evidence>
<keyword evidence="4 11" id="KW-0963">Cytoplasm</keyword>
<keyword evidence="6 11" id="KW-0378">Hydrolase</keyword>
<evidence type="ECO:0000256" key="11">
    <source>
        <dbReference type="RuleBase" id="RU363115"/>
    </source>
</evidence>
<keyword evidence="5 11" id="KW-0645">Protease</keyword>
<dbReference type="AlphaFoldDB" id="A0A8K1FBL9"/>
<feature type="region of interest" description="Disordered" evidence="12">
    <location>
        <begin position="380"/>
        <end position="401"/>
    </location>
</feature>
<evidence type="ECO:0000256" key="3">
    <source>
        <dbReference type="ARBA" id="ARBA00022448"/>
    </source>
</evidence>
<comment type="similarity">
    <text evidence="2 11">Belongs to the peptidase C54 family.</text>
</comment>
<keyword evidence="7" id="KW-0788">Thiol protease</keyword>
<dbReference type="Proteomes" id="UP000794436">
    <property type="component" value="Unassembled WGS sequence"/>
</dbReference>
<dbReference type="GO" id="GO:0016485">
    <property type="term" value="P:protein processing"/>
    <property type="evidence" value="ECO:0007669"/>
    <property type="project" value="TreeGrafter"/>
</dbReference>
<dbReference type="GO" id="GO:0019786">
    <property type="term" value="F:protein-phosphatidylethanolamide deconjugating activity"/>
    <property type="evidence" value="ECO:0007669"/>
    <property type="project" value="InterPro"/>
</dbReference>
<keyword evidence="9 11" id="KW-0072">Autophagy</keyword>
<evidence type="ECO:0000256" key="1">
    <source>
        <dbReference type="ARBA" id="ARBA00004496"/>
    </source>
</evidence>
<dbReference type="GO" id="GO:0035973">
    <property type="term" value="P:aggrephagy"/>
    <property type="evidence" value="ECO:0007669"/>
    <property type="project" value="TreeGrafter"/>
</dbReference>
<sequence>MSQFAHGISALDFAHPSTLETPVWLLGKTYTDTDAEAYKAAFESILWFTYRRDFDKMEPYEYTSDAGWGCMLRTAQMMLGQALQRRLLGREWRVPLFSTEKLPDKYVSLIKWFVDSPQAECLYSIHNMVKLGLQYDKLPGEWYGPTTAAQVLRDLVNLHSREFGGTLAMYVPQEGVVYSDDVQKLVVSHADDENGSTQTEVNADVAFYDPLLNPPKNEREKEWSRALLVLIPLRLGLDCLNESYVPALEKTFTFPQSVGIIGGKKGHSVYFVGSQMQRLHLLDPHEVHPTTEINATFPTATHLRTVHPPHPLVMNVQSIDPSMALGFLCETRAEYLDFCSRVREMQREFGAMCPFSVADRRPDYASSDMELMMTDCMLSGDSMHEDDTRNEESDEEEYVLI</sequence>
<gene>
    <name evidence="14" type="ORF">Poli38472_014730</name>
</gene>
<keyword evidence="15" id="KW-1185">Reference proteome</keyword>
<dbReference type="InterPro" id="IPR038765">
    <property type="entry name" value="Papain-like_cys_pep_sf"/>
</dbReference>
<protein>
    <recommendedName>
        <fullName evidence="11">Cysteine protease</fullName>
        <ecNumber evidence="11">3.4.22.-</ecNumber>
    </recommendedName>
</protein>
<proteinExistence type="inferred from homology"/>
<evidence type="ECO:0000313" key="15">
    <source>
        <dbReference type="Proteomes" id="UP000794436"/>
    </source>
</evidence>
<dbReference type="GO" id="GO:0005737">
    <property type="term" value="C:cytoplasm"/>
    <property type="evidence" value="ECO:0007669"/>
    <property type="project" value="UniProtKB-SubCell"/>
</dbReference>
<evidence type="ECO:0000256" key="8">
    <source>
        <dbReference type="ARBA" id="ARBA00022927"/>
    </source>
</evidence>
<dbReference type="InterPro" id="IPR005078">
    <property type="entry name" value="Peptidase_C54"/>
</dbReference>
<feature type="compositionally biased region" description="Basic and acidic residues" evidence="12">
    <location>
        <begin position="382"/>
        <end position="391"/>
    </location>
</feature>
<reference evidence="14" key="1">
    <citation type="submission" date="2019-03" db="EMBL/GenBank/DDBJ databases">
        <title>Long read genome sequence of the mycoparasitic Pythium oligandrum ATCC 38472 isolated from sugarbeet rhizosphere.</title>
        <authorList>
            <person name="Gaulin E."/>
        </authorList>
    </citation>
    <scope>NUCLEOTIDE SEQUENCE</scope>
    <source>
        <strain evidence="14">ATCC 38472_TT</strain>
    </source>
</reference>
<comment type="subcellular location">
    <subcellularLocation>
        <location evidence="1 11">Cytoplasm</location>
    </subcellularLocation>
</comment>
<dbReference type="GO" id="GO:0004197">
    <property type="term" value="F:cysteine-type endopeptidase activity"/>
    <property type="evidence" value="ECO:0007669"/>
    <property type="project" value="TreeGrafter"/>
</dbReference>
<dbReference type="Pfam" id="PF03416">
    <property type="entry name" value="Peptidase_C54"/>
    <property type="match status" value="1"/>
</dbReference>
<evidence type="ECO:0000256" key="7">
    <source>
        <dbReference type="ARBA" id="ARBA00022807"/>
    </source>
</evidence>
<evidence type="ECO:0000256" key="6">
    <source>
        <dbReference type="ARBA" id="ARBA00022801"/>
    </source>
</evidence>
<dbReference type="GO" id="GO:0000045">
    <property type="term" value="P:autophagosome assembly"/>
    <property type="evidence" value="ECO:0007669"/>
    <property type="project" value="TreeGrafter"/>
</dbReference>